<name>A0A256F305_9HYPH</name>
<dbReference type="AlphaFoldDB" id="A0A256F305"/>
<evidence type="ECO:0000313" key="2">
    <source>
        <dbReference type="Proteomes" id="UP000216478"/>
    </source>
</evidence>
<protein>
    <submittedName>
        <fullName evidence="1">Uncharacterized protein</fullName>
    </submittedName>
</protein>
<keyword evidence="2" id="KW-1185">Reference proteome</keyword>
<organism evidence="1 2">
    <name type="scientific">Brucella grignonensis</name>
    <dbReference type="NCBI Taxonomy" id="94627"/>
    <lineage>
        <taxon>Bacteria</taxon>
        <taxon>Pseudomonadati</taxon>
        <taxon>Pseudomonadota</taxon>
        <taxon>Alphaproteobacteria</taxon>
        <taxon>Hyphomicrobiales</taxon>
        <taxon>Brucellaceae</taxon>
        <taxon>Brucella/Ochrobactrum group</taxon>
        <taxon>Brucella</taxon>
    </lineage>
</organism>
<sequence>MLRIENAGLVQSDRRFMFLIRIVEKNELLERIPKSVKRFSEKMRVKTND</sequence>
<proteinExistence type="predicted"/>
<comment type="caution">
    <text evidence="1">The sequence shown here is derived from an EMBL/GenBank/DDBJ whole genome shotgun (WGS) entry which is preliminary data.</text>
</comment>
<evidence type="ECO:0000313" key="1">
    <source>
        <dbReference type="EMBL" id="OYR09163.1"/>
    </source>
</evidence>
<dbReference type="Proteomes" id="UP000216478">
    <property type="component" value="Unassembled WGS sequence"/>
</dbReference>
<accession>A0A256F305</accession>
<reference evidence="1 2" key="1">
    <citation type="submission" date="2017-07" db="EMBL/GenBank/DDBJ databases">
        <title>Phylogenetic study on the rhizospheric bacterium Ochrobactrum sp. A44.</title>
        <authorList>
            <person name="Krzyzanowska D.M."/>
            <person name="Ossowicki A."/>
            <person name="Rajewska M."/>
            <person name="Maciag T."/>
            <person name="Kaczynski Z."/>
            <person name="Czerwicka M."/>
            <person name="Jafra S."/>
        </authorList>
    </citation>
    <scope>NUCLEOTIDE SEQUENCE [LARGE SCALE GENOMIC DNA]</scope>
    <source>
        <strain evidence="1 2">OgA9a</strain>
    </source>
</reference>
<gene>
    <name evidence="1" type="ORF">CEV33_2890</name>
</gene>
<dbReference type="EMBL" id="NNRL01000164">
    <property type="protein sequence ID" value="OYR09163.1"/>
    <property type="molecule type" value="Genomic_DNA"/>
</dbReference>